<protein>
    <submittedName>
        <fullName evidence="2">Uncharacterized protein</fullName>
    </submittedName>
</protein>
<sequence length="120" mass="13367">MCRLYCYWKSMNSVMLNIGVVFLIVGVSSCINKTVNDQEGKKQMTTKAIELVLKEHTDGLMSLPGVVGTAQSICNDKPCIKVYVVEKTPELDQKIPDILEGYPVVMEESGEIRALSNEMH</sequence>
<dbReference type="AlphaFoldDB" id="A0A286TUV2"/>
<keyword evidence="3" id="KW-1185">Reference proteome</keyword>
<reference evidence="3" key="1">
    <citation type="journal article" date="2017" name="Environ. Microbiol. Rep.">
        <title>Genetic Diversity of Marine Anaerobic Ammonium-Oxidizing Bacteria as Revealed by Genomic and Proteomic Analyses of 'Candidatus Scalindua japonica'.</title>
        <authorList>
            <person name="Oshiki M."/>
            <person name="Mizuto K."/>
            <person name="Kimura Z."/>
            <person name="Kindaichi T."/>
            <person name="Satoh H."/>
            <person name="Okabe S."/>
        </authorList>
    </citation>
    <scope>NUCLEOTIDE SEQUENCE [LARGE SCALE GENOMIC DNA]</scope>
    <source>
        <strain evidence="3">husup-a2</strain>
    </source>
</reference>
<name>A0A286TUV2_9BACT</name>
<evidence type="ECO:0000256" key="1">
    <source>
        <dbReference type="SAM" id="Phobius"/>
    </source>
</evidence>
<dbReference type="Proteomes" id="UP000218542">
    <property type="component" value="Unassembled WGS sequence"/>
</dbReference>
<keyword evidence="1" id="KW-0812">Transmembrane</keyword>
<keyword evidence="1" id="KW-0472">Membrane</keyword>
<evidence type="ECO:0000313" key="3">
    <source>
        <dbReference type="Proteomes" id="UP000218542"/>
    </source>
</evidence>
<feature type="transmembrane region" description="Helical" evidence="1">
    <location>
        <begin position="14"/>
        <end position="35"/>
    </location>
</feature>
<comment type="caution">
    <text evidence="2">The sequence shown here is derived from an EMBL/GenBank/DDBJ whole genome shotgun (WGS) entry which is preliminary data.</text>
</comment>
<dbReference type="PROSITE" id="PS51257">
    <property type="entry name" value="PROKAR_LIPOPROTEIN"/>
    <property type="match status" value="1"/>
</dbReference>
<dbReference type="EMBL" id="BAOS01000004">
    <property type="protein sequence ID" value="GAX59677.1"/>
    <property type="molecule type" value="Genomic_DNA"/>
</dbReference>
<organism evidence="2 3">
    <name type="scientific">Candidatus Scalindua japonica</name>
    <dbReference type="NCBI Taxonomy" id="1284222"/>
    <lineage>
        <taxon>Bacteria</taxon>
        <taxon>Pseudomonadati</taxon>
        <taxon>Planctomycetota</taxon>
        <taxon>Candidatus Brocadiia</taxon>
        <taxon>Candidatus Brocadiales</taxon>
        <taxon>Candidatus Scalinduaceae</taxon>
        <taxon>Candidatus Scalindua</taxon>
    </lineage>
</organism>
<accession>A0A286TUV2</accession>
<keyword evidence="1" id="KW-1133">Transmembrane helix</keyword>
<proteinExistence type="predicted"/>
<gene>
    <name evidence="2" type="ORF">SCALIN_C04_0165</name>
</gene>
<evidence type="ECO:0000313" key="2">
    <source>
        <dbReference type="EMBL" id="GAX59677.1"/>
    </source>
</evidence>